<evidence type="ECO:0000313" key="2">
    <source>
        <dbReference type="Proteomes" id="UP000886501"/>
    </source>
</evidence>
<accession>A0ACB6ZV16</accession>
<protein>
    <submittedName>
        <fullName evidence="1">SURF6-domain-containing protein</fullName>
    </submittedName>
</protein>
<keyword evidence="2" id="KW-1185">Reference proteome</keyword>
<sequence>MISSVELLESLERHNTTFETLLALIPSKYYIPREENVASGSKYRKHVKVSKEVIKNAKRAKLDPDTHKPKPGREDADEDAMDIDHVDVEITPMPSVQGIQALRDKLHAKMDQLRRNRMSHRPETKDELLEERRKQRGLMRDRRRKETKEKIRLEKEAREKKDRKGDKKGIQHKVSGLPKNQFLVPEPATGVATVSFSAVAGPSSSKKSKNLTTTSNPSLALGQLTARKEKLAAMPEEKRKAVEEHEKWEKAEARMEGVKVKDDEARLKKATKRKEKEKEKSQKRWHERKEQTATSMAARQKKRADNIAMKAERRKEKSRPGFEGKSFGGGKGKSKSKNK</sequence>
<name>A0ACB6ZV16_THEGA</name>
<dbReference type="EMBL" id="MU117964">
    <property type="protein sequence ID" value="KAF9653434.1"/>
    <property type="molecule type" value="Genomic_DNA"/>
</dbReference>
<reference evidence="1" key="1">
    <citation type="submission" date="2019-10" db="EMBL/GenBank/DDBJ databases">
        <authorList>
            <consortium name="DOE Joint Genome Institute"/>
            <person name="Kuo A."/>
            <person name="Miyauchi S."/>
            <person name="Kiss E."/>
            <person name="Drula E."/>
            <person name="Kohler A."/>
            <person name="Sanchez-Garcia M."/>
            <person name="Andreopoulos B."/>
            <person name="Barry K.W."/>
            <person name="Bonito G."/>
            <person name="Buee M."/>
            <person name="Carver A."/>
            <person name="Chen C."/>
            <person name="Cichocki N."/>
            <person name="Clum A."/>
            <person name="Culley D."/>
            <person name="Crous P.W."/>
            <person name="Fauchery L."/>
            <person name="Girlanda M."/>
            <person name="Hayes R."/>
            <person name="Keri Z."/>
            <person name="Labutti K."/>
            <person name="Lipzen A."/>
            <person name="Lombard V."/>
            <person name="Magnuson J."/>
            <person name="Maillard F."/>
            <person name="Morin E."/>
            <person name="Murat C."/>
            <person name="Nolan M."/>
            <person name="Ohm R."/>
            <person name="Pangilinan J."/>
            <person name="Pereira M."/>
            <person name="Perotto S."/>
            <person name="Peter M."/>
            <person name="Riley R."/>
            <person name="Sitrit Y."/>
            <person name="Stielow B."/>
            <person name="Szollosi G."/>
            <person name="Zifcakova L."/>
            <person name="Stursova M."/>
            <person name="Spatafora J.W."/>
            <person name="Tedersoo L."/>
            <person name="Vaario L.-M."/>
            <person name="Yamada A."/>
            <person name="Yan M."/>
            <person name="Wang P."/>
            <person name="Xu J."/>
            <person name="Bruns T."/>
            <person name="Baldrian P."/>
            <person name="Vilgalys R."/>
            <person name="Henrissat B."/>
            <person name="Grigoriev I.V."/>
            <person name="Hibbett D."/>
            <person name="Nagy L.G."/>
            <person name="Martin F.M."/>
        </authorList>
    </citation>
    <scope>NUCLEOTIDE SEQUENCE</scope>
    <source>
        <strain evidence="1">P2</strain>
    </source>
</reference>
<evidence type="ECO:0000313" key="1">
    <source>
        <dbReference type="EMBL" id="KAF9653434.1"/>
    </source>
</evidence>
<reference evidence="1" key="2">
    <citation type="journal article" date="2020" name="Nat. Commun.">
        <title>Large-scale genome sequencing of mycorrhizal fungi provides insights into the early evolution of symbiotic traits.</title>
        <authorList>
            <person name="Miyauchi S."/>
            <person name="Kiss E."/>
            <person name="Kuo A."/>
            <person name="Drula E."/>
            <person name="Kohler A."/>
            <person name="Sanchez-Garcia M."/>
            <person name="Morin E."/>
            <person name="Andreopoulos B."/>
            <person name="Barry K.W."/>
            <person name="Bonito G."/>
            <person name="Buee M."/>
            <person name="Carver A."/>
            <person name="Chen C."/>
            <person name="Cichocki N."/>
            <person name="Clum A."/>
            <person name="Culley D."/>
            <person name="Crous P.W."/>
            <person name="Fauchery L."/>
            <person name="Girlanda M."/>
            <person name="Hayes R.D."/>
            <person name="Keri Z."/>
            <person name="LaButti K."/>
            <person name="Lipzen A."/>
            <person name="Lombard V."/>
            <person name="Magnuson J."/>
            <person name="Maillard F."/>
            <person name="Murat C."/>
            <person name="Nolan M."/>
            <person name="Ohm R.A."/>
            <person name="Pangilinan J."/>
            <person name="Pereira M.F."/>
            <person name="Perotto S."/>
            <person name="Peter M."/>
            <person name="Pfister S."/>
            <person name="Riley R."/>
            <person name="Sitrit Y."/>
            <person name="Stielow J.B."/>
            <person name="Szollosi G."/>
            <person name="Zifcakova L."/>
            <person name="Stursova M."/>
            <person name="Spatafora J.W."/>
            <person name="Tedersoo L."/>
            <person name="Vaario L.M."/>
            <person name="Yamada A."/>
            <person name="Yan M."/>
            <person name="Wang P."/>
            <person name="Xu J."/>
            <person name="Bruns T."/>
            <person name="Baldrian P."/>
            <person name="Vilgalys R."/>
            <person name="Dunand C."/>
            <person name="Henrissat B."/>
            <person name="Grigoriev I.V."/>
            <person name="Hibbett D."/>
            <person name="Nagy L.G."/>
            <person name="Martin F.M."/>
        </authorList>
    </citation>
    <scope>NUCLEOTIDE SEQUENCE</scope>
    <source>
        <strain evidence="1">P2</strain>
    </source>
</reference>
<organism evidence="1 2">
    <name type="scientific">Thelephora ganbajun</name>
    <name type="common">Ganba fungus</name>
    <dbReference type="NCBI Taxonomy" id="370292"/>
    <lineage>
        <taxon>Eukaryota</taxon>
        <taxon>Fungi</taxon>
        <taxon>Dikarya</taxon>
        <taxon>Basidiomycota</taxon>
        <taxon>Agaricomycotina</taxon>
        <taxon>Agaricomycetes</taxon>
        <taxon>Thelephorales</taxon>
        <taxon>Thelephoraceae</taxon>
        <taxon>Thelephora</taxon>
    </lineage>
</organism>
<comment type="caution">
    <text evidence="1">The sequence shown here is derived from an EMBL/GenBank/DDBJ whole genome shotgun (WGS) entry which is preliminary data.</text>
</comment>
<dbReference type="Proteomes" id="UP000886501">
    <property type="component" value="Unassembled WGS sequence"/>
</dbReference>
<proteinExistence type="predicted"/>
<gene>
    <name evidence="1" type="ORF">BDM02DRAFT_3125837</name>
</gene>